<reference evidence="3" key="1">
    <citation type="submission" date="2023-07" db="EMBL/GenBank/DDBJ databases">
        <title>A draft genome of Kazachstania heterogenica Y-27499.</title>
        <authorList>
            <person name="Donic C."/>
            <person name="Kralova J.S."/>
            <person name="Fidel L."/>
            <person name="Ben-Dor S."/>
            <person name="Jung S."/>
        </authorList>
    </citation>
    <scope>NUCLEOTIDE SEQUENCE [LARGE SCALE GENOMIC DNA]</scope>
    <source>
        <strain evidence="3">Y27499</strain>
    </source>
</reference>
<accession>A0AAN7WSE7</accession>
<sequence>MEQVNIDYYFENKKWDDKFIKFLTFPTGNKIKNIGKNDNPKQDNLIFVLNQIKDTRILELYNVTMELKNIHLPEYNSKKHKINFTLDTKNAIKAKQKKKITELLSLKEKLIESLENQIRVLIRLMERDDTMTWLVYPLYNVSKLLYSFIESENYPVFEVVSDSKQNNLMERCIRNIHKCLTMCLNDRNPNDIENKRCGILYFINLEFKIYKQLHNKDMIKNLIKVYESRGRLNNGNSNNTPGMLVQDNVKYPIGKSQIVQFHYYMGLYYGYYSNDHMKSIKHLDIALSECSIRYKSQIKSILKLLIPLKLLVQGLLIRQDYIKRFDISGVPTYYHNLIKLITTGQAKQYLSSVNDLEVQTVLLKDETYIIWQLLLHRVQINHIRYQWNRLGQKSILPLSEITEVGECQISNLIFLGHIRGYISHSHQCLVLSKTSPFPSKQSSL</sequence>
<gene>
    <name evidence="2" type="ORF">RI543_001040</name>
</gene>
<dbReference type="SMART" id="SM00753">
    <property type="entry name" value="PAM"/>
    <property type="match status" value="1"/>
</dbReference>
<evidence type="ECO:0000313" key="3">
    <source>
        <dbReference type="Proteomes" id="UP001306508"/>
    </source>
</evidence>
<proteinExistence type="predicted"/>
<evidence type="ECO:0000256" key="1">
    <source>
        <dbReference type="SAM" id="Coils"/>
    </source>
</evidence>
<dbReference type="GO" id="GO:0003690">
    <property type="term" value="F:double-stranded DNA binding"/>
    <property type="evidence" value="ECO:0007669"/>
    <property type="project" value="InterPro"/>
</dbReference>
<dbReference type="AlphaFoldDB" id="A0AAN7WSE7"/>
<dbReference type="PANTHER" id="PTHR12732:SF0">
    <property type="entry name" value="PCI DOMAIN-CONTAINING PROTEIN 2"/>
    <property type="match status" value="1"/>
</dbReference>
<dbReference type="Gene3D" id="1.10.10.10">
    <property type="entry name" value="Winged helix-like DNA-binding domain superfamily/Winged helix DNA-binding domain"/>
    <property type="match status" value="1"/>
</dbReference>
<keyword evidence="3" id="KW-1185">Reference proteome</keyword>
<keyword evidence="1" id="KW-0175">Coiled coil</keyword>
<dbReference type="EMBL" id="JAWIZZ010000035">
    <property type="protein sequence ID" value="KAK5781492.1"/>
    <property type="molecule type" value="Genomic_DNA"/>
</dbReference>
<organism evidence="2 3">
    <name type="scientific">Arxiozyma heterogenica</name>
    <dbReference type="NCBI Taxonomy" id="278026"/>
    <lineage>
        <taxon>Eukaryota</taxon>
        <taxon>Fungi</taxon>
        <taxon>Dikarya</taxon>
        <taxon>Ascomycota</taxon>
        <taxon>Saccharomycotina</taxon>
        <taxon>Saccharomycetes</taxon>
        <taxon>Saccharomycetales</taxon>
        <taxon>Saccharomycetaceae</taxon>
        <taxon>Arxiozyma</taxon>
    </lineage>
</organism>
<dbReference type="InterPro" id="IPR036388">
    <property type="entry name" value="WH-like_DNA-bd_sf"/>
</dbReference>
<feature type="coiled-coil region" evidence="1">
    <location>
        <begin position="97"/>
        <end position="124"/>
    </location>
</feature>
<name>A0AAN7WSE7_9SACH</name>
<evidence type="ECO:0000313" key="2">
    <source>
        <dbReference type="EMBL" id="KAK5781492.1"/>
    </source>
</evidence>
<dbReference type="Proteomes" id="UP001306508">
    <property type="component" value="Unassembled WGS sequence"/>
</dbReference>
<comment type="caution">
    <text evidence="2">The sequence shown here is derived from an EMBL/GenBank/DDBJ whole genome shotgun (WGS) entry which is preliminary data.</text>
</comment>
<dbReference type="GO" id="GO:0003723">
    <property type="term" value="F:RNA binding"/>
    <property type="evidence" value="ECO:0007669"/>
    <property type="project" value="InterPro"/>
</dbReference>
<dbReference type="InterPro" id="IPR045114">
    <property type="entry name" value="Csn12-like"/>
</dbReference>
<dbReference type="PANTHER" id="PTHR12732">
    <property type="entry name" value="UNCHARACTERIZED PROTEASOME COMPONENT REGION PCI-CONTAINING"/>
    <property type="match status" value="1"/>
</dbReference>
<protein>
    <recommendedName>
        <fullName evidence="4">PCI domain-containing protein</fullName>
    </recommendedName>
</protein>
<evidence type="ECO:0008006" key="4">
    <source>
        <dbReference type="Google" id="ProtNLM"/>
    </source>
</evidence>